<organism evidence="2 3">
    <name type="scientific">Neurospora tetraspora</name>
    <dbReference type="NCBI Taxonomy" id="94610"/>
    <lineage>
        <taxon>Eukaryota</taxon>
        <taxon>Fungi</taxon>
        <taxon>Dikarya</taxon>
        <taxon>Ascomycota</taxon>
        <taxon>Pezizomycotina</taxon>
        <taxon>Sordariomycetes</taxon>
        <taxon>Sordariomycetidae</taxon>
        <taxon>Sordariales</taxon>
        <taxon>Sordariaceae</taxon>
        <taxon>Neurospora</taxon>
    </lineage>
</organism>
<keyword evidence="3" id="KW-1185">Reference proteome</keyword>
<dbReference type="RefSeq" id="XP_062677744.1">
    <property type="nucleotide sequence ID" value="XM_062827485.1"/>
</dbReference>
<reference evidence="2" key="2">
    <citation type="submission" date="2023-06" db="EMBL/GenBank/DDBJ databases">
        <authorList>
            <consortium name="Lawrence Berkeley National Laboratory"/>
            <person name="Haridas S."/>
            <person name="Hensen N."/>
            <person name="Bonometti L."/>
            <person name="Westerberg I."/>
            <person name="Brannstrom I.O."/>
            <person name="Guillou S."/>
            <person name="Cros-Aarteil S."/>
            <person name="Calhoun S."/>
            <person name="Kuo A."/>
            <person name="Mondo S."/>
            <person name="Pangilinan J."/>
            <person name="Riley R."/>
            <person name="Labutti K."/>
            <person name="Andreopoulos B."/>
            <person name="Lipzen A."/>
            <person name="Chen C."/>
            <person name="Yanf M."/>
            <person name="Daum C."/>
            <person name="Ng V."/>
            <person name="Clum A."/>
            <person name="Steindorff A."/>
            <person name="Ohm R."/>
            <person name="Martin F."/>
            <person name="Silar P."/>
            <person name="Natvig D."/>
            <person name="Lalanne C."/>
            <person name="Gautier V."/>
            <person name="Ament-Velasquez S.L."/>
            <person name="Kruys A."/>
            <person name="Hutchinson M.I."/>
            <person name="Powell A.J."/>
            <person name="Barry K."/>
            <person name="Miller A.N."/>
            <person name="Grigoriev I.V."/>
            <person name="Debuchy R."/>
            <person name="Gladieux P."/>
            <person name="Thoren M.H."/>
            <person name="Johannesson H."/>
        </authorList>
    </citation>
    <scope>NUCLEOTIDE SEQUENCE</scope>
    <source>
        <strain evidence="2">CBS 560.94</strain>
    </source>
</reference>
<dbReference type="AlphaFoldDB" id="A0AAE0J7E5"/>
<proteinExistence type="predicted"/>
<feature type="region of interest" description="Disordered" evidence="1">
    <location>
        <begin position="18"/>
        <end position="63"/>
    </location>
</feature>
<feature type="compositionally biased region" description="Polar residues" evidence="1">
    <location>
        <begin position="33"/>
        <end position="61"/>
    </location>
</feature>
<dbReference type="EMBL" id="JAUEPP010000008">
    <property type="protein sequence ID" value="KAK3338293.1"/>
    <property type="molecule type" value="Genomic_DNA"/>
</dbReference>
<name>A0AAE0J7E5_9PEZI</name>
<evidence type="ECO:0000313" key="3">
    <source>
        <dbReference type="Proteomes" id="UP001278500"/>
    </source>
</evidence>
<comment type="caution">
    <text evidence="2">The sequence shown here is derived from an EMBL/GenBank/DDBJ whole genome shotgun (WGS) entry which is preliminary data.</text>
</comment>
<evidence type="ECO:0000313" key="2">
    <source>
        <dbReference type="EMBL" id="KAK3338293.1"/>
    </source>
</evidence>
<accession>A0AAE0J7E5</accession>
<dbReference type="GeneID" id="87864639"/>
<reference evidence="2" key="1">
    <citation type="journal article" date="2023" name="Mol. Phylogenet. Evol.">
        <title>Genome-scale phylogeny and comparative genomics of the fungal order Sordariales.</title>
        <authorList>
            <person name="Hensen N."/>
            <person name="Bonometti L."/>
            <person name="Westerberg I."/>
            <person name="Brannstrom I.O."/>
            <person name="Guillou S."/>
            <person name="Cros-Aarteil S."/>
            <person name="Calhoun S."/>
            <person name="Haridas S."/>
            <person name="Kuo A."/>
            <person name="Mondo S."/>
            <person name="Pangilinan J."/>
            <person name="Riley R."/>
            <person name="LaButti K."/>
            <person name="Andreopoulos B."/>
            <person name="Lipzen A."/>
            <person name="Chen C."/>
            <person name="Yan M."/>
            <person name="Daum C."/>
            <person name="Ng V."/>
            <person name="Clum A."/>
            <person name="Steindorff A."/>
            <person name="Ohm R.A."/>
            <person name="Martin F."/>
            <person name="Silar P."/>
            <person name="Natvig D.O."/>
            <person name="Lalanne C."/>
            <person name="Gautier V."/>
            <person name="Ament-Velasquez S.L."/>
            <person name="Kruys A."/>
            <person name="Hutchinson M.I."/>
            <person name="Powell A.J."/>
            <person name="Barry K."/>
            <person name="Miller A.N."/>
            <person name="Grigoriev I.V."/>
            <person name="Debuchy R."/>
            <person name="Gladieux P."/>
            <person name="Hiltunen Thoren M."/>
            <person name="Johannesson H."/>
        </authorList>
    </citation>
    <scope>NUCLEOTIDE SEQUENCE</scope>
    <source>
        <strain evidence="2">CBS 560.94</strain>
    </source>
</reference>
<gene>
    <name evidence="2" type="ORF">B0H65DRAFT_478449</name>
</gene>
<protein>
    <submittedName>
        <fullName evidence="2">Uncharacterized protein</fullName>
    </submittedName>
</protein>
<evidence type="ECO:0000256" key="1">
    <source>
        <dbReference type="SAM" id="MobiDB-lite"/>
    </source>
</evidence>
<sequence>MSPRRCLNPMSGGTATGIYTSEAGCSRPPSRPFSASTTPRINDTANTSTFVANKNGQQPFVSGSPRLLSYPKMHLVRRQRCYVLSIRVTGNVSSGLVLRDDMFCRGFGTSSD</sequence>
<dbReference type="Proteomes" id="UP001278500">
    <property type="component" value="Unassembled WGS sequence"/>
</dbReference>